<organism evidence="1 2">
    <name type="scientific">Luteimicrobium xylanilyticum</name>
    <dbReference type="NCBI Taxonomy" id="1133546"/>
    <lineage>
        <taxon>Bacteria</taxon>
        <taxon>Bacillati</taxon>
        <taxon>Actinomycetota</taxon>
        <taxon>Actinomycetes</taxon>
        <taxon>Micrococcales</taxon>
        <taxon>Luteimicrobium</taxon>
    </lineage>
</organism>
<dbReference type="EMBL" id="CP045529">
    <property type="protein sequence ID" value="QFU98557.1"/>
    <property type="molecule type" value="Genomic_DNA"/>
</dbReference>
<name>A0A5P9QAU8_9MICO</name>
<sequence length="214" mass="22988">MKRLTPLFAVGLLGALGACSSDEGGVDPDTVTGVPASWLDDTAKAWPDAASFGRSTPTLSRGACLLGDEPPEVLDAQAKYTDQGFGGFGDDLSATDSYRYLCSLWARDHYAGELQLLKVADDATGRKVMAEFDAQTSTSVQDNTVSHETSGRLEVSVLTRWYPTNPQGMYRAQYYDEQQGAIATMEINSLDKADFDAFSAQKMADTLVETMAAG</sequence>
<keyword evidence="2" id="KW-1185">Reference proteome</keyword>
<dbReference type="OrthoDB" id="4829036at2"/>
<dbReference type="RefSeq" id="WP_036949868.1">
    <property type="nucleotide sequence ID" value="NZ_BAABIH010000017.1"/>
</dbReference>
<evidence type="ECO:0000313" key="2">
    <source>
        <dbReference type="Proteomes" id="UP000326702"/>
    </source>
</evidence>
<dbReference type="AlphaFoldDB" id="A0A5P9QAU8"/>
<accession>A0A5P9QAU8</accession>
<gene>
    <name evidence="1" type="ORF">KDY119_02073</name>
</gene>
<protein>
    <submittedName>
        <fullName evidence="1">Uncharacterized protein</fullName>
    </submittedName>
</protein>
<dbReference type="Proteomes" id="UP000326702">
    <property type="component" value="Chromosome"/>
</dbReference>
<dbReference type="PROSITE" id="PS51257">
    <property type="entry name" value="PROKAR_LIPOPROTEIN"/>
    <property type="match status" value="1"/>
</dbReference>
<dbReference type="KEGG" id="lxl:KDY119_02073"/>
<proteinExistence type="predicted"/>
<reference evidence="1 2" key="1">
    <citation type="submission" date="2019-10" db="EMBL/GenBank/DDBJ databases">
        <title>Genome sequence of Luteimicrobium xylanilyticum HY-24.</title>
        <authorList>
            <person name="Kim D.Y."/>
            <person name="Park H.-Y."/>
        </authorList>
    </citation>
    <scope>NUCLEOTIDE SEQUENCE [LARGE SCALE GENOMIC DNA]</scope>
    <source>
        <strain evidence="1 2">HY-24</strain>
    </source>
</reference>
<evidence type="ECO:0000313" key="1">
    <source>
        <dbReference type="EMBL" id="QFU98557.1"/>
    </source>
</evidence>